<gene>
    <name evidence="1" type="ORF">DK846_09320</name>
</gene>
<proteinExistence type="predicted"/>
<dbReference type="RefSeq" id="WP_109968665.1">
    <property type="nucleotide sequence ID" value="NZ_CP176093.1"/>
</dbReference>
<reference evidence="1 2" key="1">
    <citation type="submission" date="2018-05" db="EMBL/GenBank/DDBJ databases">
        <title>Draft genome of Methanospirillum lacunae Ki8-1.</title>
        <authorList>
            <person name="Dueholm M.S."/>
            <person name="Nielsen P.H."/>
            <person name="Bakmann L.F."/>
            <person name="Otzen D.E."/>
        </authorList>
    </citation>
    <scope>NUCLEOTIDE SEQUENCE [LARGE SCALE GENOMIC DNA]</scope>
    <source>
        <strain evidence="1 2">Ki8-1</strain>
    </source>
</reference>
<accession>A0A2V2N379</accession>
<keyword evidence="2" id="KW-1185">Reference proteome</keyword>
<comment type="caution">
    <text evidence="1">The sequence shown here is derived from an EMBL/GenBank/DDBJ whole genome shotgun (WGS) entry which is preliminary data.</text>
</comment>
<evidence type="ECO:0000313" key="1">
    <source>
        <dbReference type="EMBL" id="PWR72176.1"/>
    </source>
</evidence>
<sequence length="253" mass="29635">MQEETENQPLFIEIDKEGFINSIDQHFESKIIELPSFYNPIHPIFLGKSHLFSIYQDSYLCILCGLYHPGIMLMGQLFEMILKEIILIYDGVNDERPLESMIKYAKNEDNKKRPINGPLLPLPILDLFTRVKDNIRNPYMHLNYAKIFGDEKIRGFKFPSGATFDELIENSQKAFDKLNKGEIKLVDIDPVVDKIIADTTKRDNDAKWAIEWAWELFPLFEMLIDEYLTEDQYEKYAIEHKGDYDTIPSIELD</sequence>
<dbReference type="EMBL" id="QGMY01000007">
    <property type="protein sequence ID" value="PWR72176.1"/>
    <property type="molecule type" value="Genomic_DNA"/>
</dbReference>
<protein>
    <submittedName>
        <fullName evidence="1">Uncharacterized protein</fullName>
    </submittedName>
</protein>
<name>A0A2V2N379_9EURY</name>
<organism evidence="1 2">
    <name type="scientific">Methanospirillum lacunae</name>
    <dbReference type="NCBI Taxonomy" id="668570"/>
    <lineage>
        <taxon>Archaea</taxon>
        <taxon>Methanobacteriati</taxon>
        <taxon>Methanobacteriota</taxon>
        <taxon>Stenosarchaea group</taxon>
        <taxon>Methanomicrobia</taxon>
        <taxon>Methanomicrobiales</taxon>
        <taxon>Methanospirillaceae</taxon>
        <taxon>Methanospirillum</taxon>
    </lineage>
</organism>
<dbReference type="GeneID" id="97547953"/>
<evidence type="ECO:0000313" key="2">
    <source>
        <dbReference type="Proteomes" id="UP000245657"/>
    </source>
</evidence>
<dbReference type="AlphaFoldDB" id="A0A2V2N379"/>
<dbReference type="Proteomes" id="UP000245657">
    <property type="component" value="Unassembled WGS sequence"/>
</dbReference>